<dbReference type="GeneID" id="90533160"/>
<keyword evidence="11" id="KW-0460">Magnesium</keyword>
<comment type="similarity">
    <text evidence="2 11">Belongs to the shikimate kinase family.</text>
</comment>
<dbReference type="InterPro" id="IPR031322">
    <property type="entry name" value="Shikimate/glucono_kinase"/>
</dbReference>
<comment type="caution">
    <text evidence="12">The sequence shown here is derived from an EMBL/GenBank/DDBJ whole genome shotgun (WGS) entry which is preliminary data.</text>
</comment>
<evidence type="ECO:0000256" key="8">
    <source>
        <dbReference type="ARBA" id="ARBA00022840"/>
    </source>
</evidence>
<sequence>MDGNIVLCGFMGCGKTSVGKRAAKLMNRKFCDLDQYIERKEGLKVSQIFERFGEAGFREREAAAVREIAEKTNMVVACGGGTVLFPDNVQAFHAGKGTILYLDVPLPALQERLKGDRKRPLLQKPNRRKVIAELYEQRCPLYQAAADLTVEAGAPACVVAKRIAEAFL</sequence>
<evidence type="ECO:0000256" key="4">
    <source>
        <dbReference type="ARBA" id="ARBA00022605"/>
    </source>
</evidence>
<feature type="binding site" evidence="11">
    <location>
        <position position="58"/>
    </location>
    <ligand>
        <name>substrate</name>
    </ligand>
</feature>
<evidence type="ECO:0000256" key="2">
    <source>
        <dbReference type="ARBA" id="ARBA00006997"/>
    </source>
</evidence>
<name>A0ABT1S3L9_9FIRM</name>
<keyword evidence="11" id="KW-0479">Metal-binding</keyword>
<comment type="subcellular location">
    <subcellularLocation>
        <location evidence="11">Cytoplasm</location>
    </subcellularLocation>
</comment>
<comment type="cofactor">
    <cofactor evidence="11">
        <name>Mg(2+)</name>
        <dbReference type="ChEBI" id="CHEBI:18420"/>
    </cofactor>
    <text evidence="11">Binds 1 Mg(2+) ion per subunit.</text>
</comment>
<organism evidence="12 13">
    <name type="scientific">Neglectibacter timonensis</name>
    <dbReference type="NCBI Taxonomy" id="1776382"/>
    <lineage>
        <taxon>Bacteria</taxon>
        <taxon>Bacillati</taxon>
        <taxon>Bacillota</taxon>
        <taxon>Clostridia</taxon>
        <taxon>Eubacteriales</taxon>
        <taxon>Oscillospiraceae</taxon>
        <taxon>Neglectibacter</taxon>
    </lineage>
</organism>
<comment type="caution">
    <text evidence="11">Lacks conserved residue(s) required for the propagation of feature annotation.</text>
</comment>
<reference evidence="12 13" key="1">
    <citation type="submission" date="2022-06" db="EMBL/GenBank/DDBJ databases">
        <title>Isolation of gut microbiota from human fecal samples.</title>
        <authorList>
            <person name="Pamer E.G."/>
            <person name="Barat B."/>
            <person name="Waligurski E."/>
            <person name="Medina S."/>
            <person name="Paddock L."/>
            <person name="Mostad J."/>
        </authorList>
    </citation>
    <scope>NUCLEOTIDE SEQUENCE [LARGE SCALE GENOMIC DNA]</scope>
    <source>
        <strain evidence="12 13">DFI.9.73</strain>
    </source>
</reference>
<dbReference type="PANTHER" id="PTHR21087">
    <property type="entry name" value="SHIKIMATE KINASE"/>
    <property type="match status" value="1"/>
</dbReference>
<keyword evidence="13" id="KW-1185">Reference proteome</keyword>
<evidence type="ECO:0000256" key="5">
    <source>
        <dbReference type="ARBA" id="ARBA00022679"/>
    </source>
</evidence>
<comment type="pathway">
    <text evidence="1 11">Metabolic intermediate biosynthesis; chorismate biosynthesis; chorismate from D-erythrose 4-phosphate and phosphoenolpyruvate: step 5/7.</text>
</comment>
<feature type="binding site" evidence="11">
    <location>
        <position position="80"/>
    </location>
    <ligand>
        <name>substrate</name>
    </ligand>
</feature>
<dbReference type="InterPro" id="IPR027417">
    <property type="entry name" value="P-loop_NTPase"/>
</dbReference>
<dbReference type="Proteomes" id="UP001524473">
    <property type="component" value="Unassembled WGS sequence"/>
</dbReference>
<gene>
    <name evidence="11" type="primary">aroK</name>
    <name evidence="12" type="ORF">NE695_16625</name>
</gene>
<keyword evidence="11" id="KW-0963">Cytoplasm</keyword>
<keyword evidence="9 11" id="KW-0057">Aromatic amino acid biosynthesis</keyword>
<dbReference type="InterPro" id="IPR000623">
    <property type="entry name" value="Shikimate_kinase/TSH1"/>
</dbReference>
<protein>
    <recommendedName>
        <fullName evidence="3 11">Shikimate kinase</fullName>
        <shortName evidence="11">SK</shortName>
        <ecNumber evidence="3 11">2.7.1.71</ecNumber>
    </recommendedName>
</protein>
<comment type="subunit">
    <text evidence="11">Monomer.</text>
</comment>
<evidence type="ECO:0000256" key="6">
    <source>
        <dbReference type="ARBA" id="ARBA00022741"/>
    </source>
</evidence>
<evidence type="ECO:0000313" key="13">
    <source>
        <dbReference type="Proteomes" id="UP001524473"/>
    </source>
</evidence>
<feature type="binding site" evidence="11">
    <location>
        <begin position="12"/>
        <end position="17"/>
    </location>
    <ligand>
        <name>ATP</name>
        <dbReference type="ChEBI" id="CHEBI:30616"/>
    </ligand>
</feature>
<keyword evidence="7 11" id="KW-0418">Kinase</keyword>
<feature type="binding site" evidence="11">
    <location>
        <position position="16"/>
    </location>
    <ligand>
        <name>Mg(2+)</name>
        <dbReference type="ChEBI" id="CHEBI:18420"/>
    </ligand>
</feature>
<comment type="catalytic activity">
    <reaction evidence="10 11">
        <text>shikimate + ATP = 3-phosphoshikimate + ADP + H(+)</text>
        <dbReference type="Rhea" id="RHEA:13121"/>
        <dbReference type="ChEBI" id="CHEBI:15378"/>
        <dbReference type="ChEBI" id="CHEBI:30616"/>
        <dbReference type="ChEBI" id="CHEBI:36208"/>
        <dbReference type="ChEBI" id="CHEBI:145989"/>
        <dbReference type="ChEBI" id="CHEBI:456216"/>
        <dbReference type="EC" id="2.7.1.71"/>
    </reaction>
</comment>
<evidence type="ECO:0000256" key="7">
    <source>
        <dbReference type="ARBA" id="ARBA00022777"/>
    </source>
</evidence>
<evidence type="ECO:0000256" key="11">
    <source>
        <dbReference type="HAMAP-Rule" id="MF_00109"/>
    </source>
</evidence>
<proteinExistence type="inferred from homology"/>
<feature type="binding site" evidence="11">
    <location>
        <position position="34"/>
    </location>
    <ligand>
        <name>substrate</name>
    </ligand>
</feature>
<dbReference type="Pfam" id="PF01202">
    <property type="entry name" value="SKI"/>
    <property type="match status" value="1"/>
</dbReference>
<dbReference type="GO" id="GO:0016301">
    <property type="term" value="F:kinase activity"/>
    <property type="evidence" value="ECO:0007669"/>
    <property type="project" value="UniProtKB-KW"/>
</dbReference>
<dbReference type="CDD" id="cd00464">
    <property type="entry name" value="SK"/>
    <property type="match status" value="1"/>
</dbReference>
<dbReference type="HAMAP" id="MF_00109">
    <property type="entry name" value="Shikimate_kinase"/>
    <property type="match status" value="1"/>
</dbReference>
<dbReference type="SUPFAM" id="SSF52540">
    <property type="entry name" value="P-loop containing nucleoside triphosphate hydrolases"/>
    <property type="match status" value="1"/>
</dbReference>
<keyword evidence="5 11" id="KW-0808">Transferase</keyword>
<dbReference type="EMBL" id="JANFZH010000054">
    <property type="protein sequence ID" value="MCQ4841536.1"/>
    <property type="molecule type" value="Genomic_DNA"/>
</dbReference>
<comment type="function">
    <text evidence="11">Catalyzes the specific phosphorylation of the 3-hydroxyl group of shikimic acid using ATP as a cosubstrate.</text>
</comment>
<evidence type="ECO:0000256" key="9">
    <source>
        <dbReference type="ARBA" id="ARBA00023141"/>
    </source>
</evidence>
<keyword evidence="8 11" id="KW-0067">ATP-binding</keyword>
<dbReference type="PRINTS" id="PR01100">
    <property type="entry name" value="SHIKIMTKNASE"/>
</dbReference>
<dbReference type="RefSeq" id="WP_066866033.1">
    <property type="nucleotide sequence ID" value="NZ_CABKVV010000014.1"/>
</dbReference>
<feature type="binding site" evidence="11">
    <location>
        <position position="119"/>
    </location>
    <ligand>
        <name>ATP</name>
        <dbReference type="ChEBI" id="CHEBI:30616"/>
    </ligand>
</feature>
<evidence type="ECO:0000256" key="1">
    <source>
        <dbReference type="ARBA" id="ARBA00004842"/>
    </source>
</evidence>
<dbReference type="InterPro" id="IPR023000">
    <property type="entry name" value="Shikimate_kinase_CS"/>
</dbReference>
<keyword evidence="6 11" id="KW-0547">Nucleotide-binding</keyword>
<keyword evidence="4 11" id="KW-0028">Amino-acid biosynthesis</keyword>
<dbReference type="PANTHER" id="PTHR21087:SF16">
    <property type="entry name" value="SHIKIMATE KINASE 1, CHLOROPLASTIC"/>
    <property type="match status" value="1"/>
</dbReference>
<dbReference type="EC" id="2.7.1.71" evidence="3 11"/>
<evidence type="ECO:0000256" key="3">
    <source>
        <dbReference type="ARBA" id="ARBA00012154"/>
    </source>
</evidence>
<accession>A0ABT1S3L9</accession>
<evidence type="ECO:0000313" key="12">
    <source>
        <dbReference type="EMBL" id="MCQ4841536.1"/>
    </source>
</evidence>
<feature type="binding site" evidence="11">
    <location>
        <position position="138"/>
    </location>
    <ligand>
        <name>substrate</name>
    </ligand>
</feature>
<dbReference type="Gene3D" id="3.40.50.300">
    <property type="entry name" value="P-loop containing nucleotide triphosphate hydrolases"/>
    <property type="match status" value="1"/>
</dbReference>
<dbReference type="PROSITE" id="PS01128">
    <property type="entry name" value="SHIKIMATE_KINASE"/>
    <property type="match status" value="1"/>
</dbReference>
<evidence type="ECO:0000256" key="10">
    <source>
        <dbReference type="ARBA" id="ARBA00048567"/>
    </source>
</evidence>